<evidence type="ECO:0000256" key="6">
    <source>
        <dbReference type="SAM" id="MobiDB-lite"/>
    </source>
</evidence>
<evidence type="ECO:0000256" key="4">
    <source>
        <dbReference type="ARBA" id="ARBA00022786"/>
    </source>
</evidence>
<evidence type="ECO:0000256" key="3">
    <source>
        <dbReference type="ARBA" id="ARBA00022776"/>
    </source>
</evidence>
<comment type="similarity">
    <text evidence="1">Belongs to the APC10 family.</text>
</comment>
<feature type="region of interest" description="Disordered" evidence="6">
    <location>
        <begin position="1"/>
        <end position="64"/>
    </location>
</feature>
<keyword evidence="9" id="KW-1185">Reference proteome</keyword>
<dbReference type="SMART" id="SM01337">
    <property type="entry name" value="APC10"/>
    <property type="match status" value="1"/>
</dbReference>
<dbReference type="GO" id="GO:0070979">
    <property type="term" value="P:protein K11-linked ubiquitination"/>
    <property type="evidence" value="ECO:0007669"/>
    <property type="project" value="TreeGrafter"/>
</dbReference>
<dbReference type="EMBL" id="JAQQPM010000001">
    <property type="protein sequence ID" value="KAK2066244.1"/>
    <property type="molecule type" value="Genomic_DNA"/>
</dbReference>
<evidence type="ECO:0000256" key="5">
    <source>
        <dbReference type="ARBA" id="ARBA00023306"/>
    </source>
</evidence>
<reference evidence="8" key="1">
    <citation type="journal article" date="2023" name="Mol. Plant Microbe Interact.">
        <title>Elucidating the Obligate Nature and Biological Capacity of an Invasive Fungal Corn Pathogen.</title>
        <authorList>
            <person name="MacCready J.S."/>
            <person name="Roggenkamp E.M."/>
            <person name="Gdanetz K."/>
            <person name="Chilvers M.I."/>
        </authorList>
    </citation>
    <scope>NUCLEOTIDE SEQUENCE</scope>
    <source>
        <strain evidence="8">PM02</strain>
    </source>
</reference>
<evidence type="ECO:0000256" key="2">
    <source>
        <dbReference type="ARBA" id="ARBA00022618"/>
    </source>
</evidence>
<keyword evidence="3" id="KW-0498">Mitosis</keyword>
<keyword evidence="4" id="KW-0833">Ubl conjugation pathway</keyword>
<organism evidence="8 9">
    <name type="scientific">Phyllachora maydis</name>
    <dbReference type="NCBI Taxonomy" id="1825666"/>
    <lineage>
        <taxon>Eukaryota</taxon>
        <taxon>Fungi</taxon>
        <taxon>Dikarya</taxon>
        <taxon>Ascomycota</taxon>
        <taxon>Pezizomycotina</taxon>
        <taxon>Sordariomycetes</taxon>
        <taxon>Sordariomycetidae</taxon>
        <taxon>Phyllachorales</taxon>
        <taxon>Phyllachoraceae</taxon>
        <taxon>Phyllachora</taxon>
    </lineage>
</organism>
<accession>A0AAD9HV37</accession>
<name>A0AAD9HV37_9PEZI</name>
<feature type="compositionally biased region" description="Acidic residues" evidence="6">
    <location>
        <begin position="13"/>
        <end position="48"/>
    </location>
</feature>
<dbReference type="GO" id="GO:0031145">
    <property type="term" value="P:anaphase-promoting complex-dependent catabolic process"/>
    <property type="evidence" value="ECO:0007669"/>
    <property type="project" value="InterPro"/>
</dbReference>
<dbReference type="GO" id="GO:0005680">
    <property type="term" value="C:anaphase-promoting complex"/>
    <property type="evidence" value="ECO:0007669"/>
    <property type="project" value="InterPro"/>
</dbReference>
<dbReference type="AlphaFoldDB" id="A0AAD9HV37"/>
<dbReference type="Gene3D" id="2.60.120.260">
    <property type="entry name" value="Galactose-binding domain-like"/>
    <property type="match status" value="2"/>
</dbReference>
<comment type="caution">
    <text evidence="8">The sequence shown here is derived from an EMBL/GenBank/DDBJ whole genome shotgun (WGS) entry which is preliminary data.</text>
</comment>
<feature type="domain" description="DOC" evidence="7">
    <location>
        <begin position="46"/>
        <end position="202"/>
    </location>
</feature>
<dbReference type="InterPro" id="IPR016901">
    <property type="entry name" value="APC10/Doc1"/>
</dbReference>
<evidence type="ECO:0000313" key="9">
    <source>
        <dbReference type="Proteomes" id="UP001217918"/>
    </source>
</evidence>
<keyword evidence="2" id="KW-0132">Cell division</keyword>
<proteinExistence type="inferred from homology"/>
<dbReference type="Pfam" id="PF03256">
    <property type="entry name" value="ANAPC10"/>
    <property type="match status" value="1"/>
</dbReference>
<dbReference type="CDD" id="cd08366">
    <property type="entry name" value="APC10"/>
    <property type="match status" value="1"/>
</dbReference>
<dbReference type="Proteomes" id="UP001217918">
    <property type="component" value="Unassembled WGS sequence"/>
</dbReference>
<evidence type="ECO:0000313" key="8">
    <source>
        <dbReference type="EMBL" id="KAK2066244.1"/>
    </source>
</evidence>
<dbReference type="PROSITE" id="PS51284">
    <property type="entry name" value="DOC"/>
    <property type="match status" value="1"/>
</dbReference>
<dbReference type="InterPro" id="IPR004939">
    <property type="entry name" value="APC_su10/DOC_dom"/>
</dbReference>
<keyword evidence="5" id="KW-0131">Cell cycle</keyword>
<gene>
    <name evidence="8" type="ORF">P8C59_000079</name>
</gene>
<dbReference type="PANTHER" id="PTHR12936:SF0">
    <property type="entry name" value="ANAPHASE-PROMOTING COMPLEX SUBUNIT 10"/>
    <property type="match status" value="1"/>
</dbReference>
<protein>
    <recommendedName>
        <fullName evidence="7">DOC domain-containing protein</fullName>
    </recommendedName>
</protein>
<evidence type="ECO:0000259" key="7">
    <source>
        <dbReference type="PROSITE" id="PS51284"/>
    </source>
</evidence>
<evidence type="ECO:0000256" key="1">
    <source>
        <dbReference type="ARBA" id="ARBA00006762"/>
    </source>
</evidence>
<dbReference type="PANTHER" id="PTHR12936">
    <property type="entry name" value="ANAPHASE-PROMOTING COMPLEX 10"/>
    <property type="match status" value="1"/>
</dbReference>
<dbReference type="InterPro" id="IPR008979">
    <property type="entry name" value="Galactose-bd-like_sf"/>
</dbReference>
<dbReference type="GO" id="GO:0051301">
    <property type="term" value="P:cell division"/>
    <property type="evidence" value="ECO:0007669"/>
    <property type="project" value="UniProtKB-KW"/>
</dbReference>
<sequence length="260" mass="29001">MGENSINIPGADETMEEEEDDEEEEAGERDEEEEEEEERDEEADDDEDAGSRGQPTPPAFDPNAIGLKEIKNLAHFGVSSHKPGNGVEELLSDDLSKYWQSDGQQPHLLTIHFLRRVKIRAIRFYVDYSQDESYTPTHILFYGGTGHHDLIQFAEVHVKENHQNGKDTHIRGIKIFAFDENSIQGAMGSAVVALETQLDNAADMAVTETRLGNMDENHADVQRLLDSLRAVQDDADGSAATGVMSAFSGIPDYMREPEIR</sequence>
<dbReference type="SUPFAM" id="SSF49785">
    <property type="entry name" value="Galactose-binding domain-like"/>
    <property type="match status" value="1"/>
</dbReference>